<sequence>MERFESFSFVRKYRNQHIEFFNIVGLKHPDEFVDAWDGRGGRHVGYVMFYTPEYKTHPHENFVYIIKEDGRDYLRITRYSKQFVYDMQHYLTQKPFEAENCTVLKTDIQREDKESDLSLMKRIITNDVPWDILYNVQ</sequence>
<organism evidence="1 2">
    <name type="scientific">Bacillus carboniphilus</name>
    <dbReference type="NCBI Taxonomy" id="86663"/>
    <lineage>
        <taxon>Bacteria</taxon>
        <taxon>Bacillati</taxon>
        <taxon>Bacillota</taxon>
        <taxon>Bacilli</taxon>
        <taxon>Bacillales</taxon>
        <taxon>Bacillaceae</taxon>
        <taxon>Bacillus</taxon>
    </lineage>
</organism>
<protein>
    <submittedName>
        <fullName evidence="1">Uncharacterized protein</fullName>
    </submittedName>
</protein>
<dbReference type="EMBL" id="BAAADJ010000044">
    <property type="protein sequence ID" value="GAA0336054.1"/>
    <property type="molecule type" value="Genomic_DNA"/>
</dbReference>
<keyword evidence="2" id="KW-1185">Reference proteome</keyword>
<reference evidence="2" key="1">
    <citation type="journal article" date="2019" name="Int. J. Syst. Evol. Microbiol.">
        <title>The Global Catalogue of Microorganisms (GCM) 10K type strain sequencing project: providing services to taxonomists for standard genome sequencing and annotation.</title>
        <authorList>
            <consortium name="The Broad Institute Genomics Platform"/>
            <consortium name="The Broad Institute Genome Sequencing Center for Infectious Disease"/>
            <person name="Wu L."/>
            <person name="Ma J."/>
        </authorList>
    </citation>
    <scope>NUCLEOTIDE SEQUENCE [LARGE SCALE GENOMIC DNA]</scope>
    <source>
        <strain evidence="2">JCM 9731</strain>
    </source>
</reference>
<name>A0ABP3G4T8_9BACI</name>
<evidence type="ECO:0000313" key="1">
    <source>
        <dbReference type="EMBL" id="GAA0336054.1"/>
    </source>
</evidence>
<evidence type="ECO:0000313" key="2">
    <source>
        <dbReference type="Proteomes" id="UP001500782"/>
    </source>
</evidence>
<gene>
    <name evidence="1" type="ORF">GCM10008967_28060</name>
</gene>
<dbReference type="Proteomes" id="UP001500782">
    <property type="component" value="Unassembled WGS sequence"/>
</dbReference>
<comment type="caution">
    <text evidence="1">The sequence shown here is derived from an EMBL/GenBank/DDBJ whole genome shotgun (WGS) entry which is preliminary data.</text>
</comment>
<proteinExistence type="predicted"/>
<accession>A0ABP3G4T8</accession>
<dbReference type="RefSeq" id="WP_343800086.1">
    <property type="nucleotide sequence ID" value="NZ_BAAADJ010000044.1"/>
</dbReference>